<accession>A0A1D2NLM2</accession>
<gene>
    <name evidence="1" type="ORF">Ocin01_00468</name>
</gene>
<evidence type="ECO:0000313" key="2">
    <source>
        <dbReference type="Proteomes" id="UP000094527"/>
    </source>
</evidence>
<evidence type="ECO:0000313" key="1">
    <source>
        <dbReference type="EMBL" id="ODN06183.1"/>
    </source>
</evidence>
<dbReference type="EMBL" id="LJIJ01000009">
    <property type="protein sequence ID" value="ODN06183.1"/>
    <property type="molecule type" value="Genomic_DNA"/>
</dbReference>
<protein>
    <submittedName>
        <fullName evidence="1">Uncharacterized protein</fullName>
    </submittedName>
</protein>
<sequence>MLAVVCHNFKKIAREHTVVELGTADKEMGEELESGTVTTDKPLNLSLTTVLCELKKPVCSMEFAKSALEWAYPKLLKQVGLMDPLGNVIILTKAKLRDSAFFHTAKNIQNFREIAEHGLNLSFPEIIELNRRFLVRFYHADGSCALLPAQYVAVGLSKRFPYKIKDLLHLAVPFERTEDDDDDDDYWKTLASLKKATVADPDKLHLIN</sequence>
<keyword evidence="2" id="KW-1185">Reference proteome</keyword>
<dbReference type="Proteomes" id="UP000094527">
    <property type="component" value="Unassembled WGS sequence"/>
</dbReference>
<feature type="non-terminal residue" evidence="1">
    <location>
        <position position="208"/>
    </location>
</feature>
<dbReference type="AlphaFoldDB" id="A0A1D2NLM2"/>
<reference evidence="1 2" key="1">
    <citation type="journal article" date="2016" name="Genome Biol. Evol.">
        <title>Gene Family Evolution Reflects Adaptation to Soil Environmental Stressors in the Genome of the Collembolan Orchesella cincta.</title>
        <authorList>
            <person name="Faddeeva-Vakhrusheva A."/>
            <person name="Derks M.F."/>
            <person name="Anvar S.Y."/>
            <person name="Agamennone V."/>
            <person name="Suring W."/>
            <person name="Smit S."/>
            <person name="van Straalen N.M."/>
            <person name="Roelofs D."/>
        </authorList>
    </citation>
    <scope>NUCLEOTIDE SEQUENCE [LARGE SCALE GENOMIC DNA]</scope>
    <source>
        <tissue evidence="1">Mixed pool</tissue>
    </source>
</reference>
<comment type="caution">
    <text evidence="1">The sequence shown here is derived from an EMBL/GenBank/DDBJ whole genome shotgun (WGS) entry which is preliminary data.</text>
</comment>
<name>A0A1D2NLM2_ORCCI</name>
<organism evidence="1 2">
    <name type="scientific">Orchesella cincta</name>
    <name type="common">Springtail</name>
    <name type="synonym">Podura cincta</name>
    <dbReference type="NCBI Taxonomy" id="48709"/>
    <lineage>
        <taxon>Eukaryota</taxon>
        <taxon>Metazoa</taxon>
        <taxon>Ecdysozoa</taxon>
        <taxon>Arthropoda</taxon>
        <taxon>Hexapoda</taxon>
        <taxon>Collembola</taxon>
        <taxon>Entomobryomorpha</taxon>
        <taxon>Entomobryoidea</taxon>
        <taxon>Orchesellidae</taxon>
        <taxon>Orchesellinae</taxon>
        <taxon>Orchesella</taxon>
    </lineage>
</organism>
<proteinExistence type="predicted"/>